<evidence type="ECO:0000256" key="1">
    <source>
        <dbReference type="SAM" id="SignalP"/>
    </source>
</evidence>
<evidence type="ECO:0008006" key="4">
    <source>
        <dbReference type="Google" id="ProtNLM"/>
    </source>
</evidence>
<sequence>MRSSLLQVCLVAGIAGASPIVEFLEPRAACNADNCLRDLKNSKNSDAASVFCSTFIQPIVTLTSLVDTTEYTSLTFTPDPITEVATITQVQTSTMVSTTYTGTPRLRDDIPLAQKRAVSNSAPYPSFLATTYPASRVSSACNCFISTPAPTTTTTVTSISATVTVTVSVTLNPSTVTSTSTAVTVTTDTISTAVPIDQGLICGVRAREINGSGPSDYGRQIDITAKVPFDFGVANHEALNYCSNLCNQDSQCKWWALDYYQNRLSRPDWRSVYCFKMGFRPSVKTPYDAALDPGTAEVGPYFGMRIFQKECTSSAYGYFTS</sequence>
<reference evidence="2" key="1">
    <citation type="journal article" date="2020" name="Stud. Mycol.">
        <title>101 Dothideomycetes genomes: a test case for predicting lifestyles and emergence of pathogens.</title>
        <authorList>
            <person name="Haridas S."/>
            <person name="Albert R."/>
            <person name="Binder M."/>
            <person name="Bloem J."/>
            <person name="Labutti K."/>
            <person name="Salamov A."/>
            <person name="Andreopoulos B."/>
            <person name="Baker S."/>
            <person name="Barry K."/>
            <person name="Bills G."/>
            <person name="Bluhm B."/>
            <person name="Cannon C."/>
            <person name="Castanera R."/>
            <person name="Culley D."/>
            <person name="Daum C."/>
            <person name="Ezra D."/>
            <person name="Gonzalez J."/>
            <person name="Henrissat B."/>
            <person name="Kuo A."/>
            <person name="Liang C."/>
            <person name="Lipzen A."/>
            <person name="Lutzoni F."/>
            <person name="Magnuson J."/>
            <person name="Mondo S."/>
            <person name="Nolan M."/>
            <person name="Ohm R."/>
            <person name="Pangilinan J."/>
            <person name="Park H.-J."/>
            <person name="Ramirez L."/>
            <person name="Alfaro M."/>
            <person name="Sun H."/>
            <person name="Tritt A."/>
            <person name="Yoshinaga Y."/>
            <person name="Zwiers L.-H."/>
            <person name="Turgeon B."/>
            <person name="Goodwin S."/>
            <person name="Spatafora J."/>
            <person name="Crous P."/>
            <person name="Grigoriev I."/>
        </authorList>
    </citation>
    <scope>NUCLEOTIDE SEQUENCE</scope>
    <source>
        <strain evidence="2">CBS 113979</strain>
    </source>
</reference>
<accession>A0A6G1GX15</accession>
<protein>
    <recommendedName>
        <fullName evidence="4">Apple domain-containing protein</fullName>
    </recommendedName>
</protein>
<name>A0A6G1GX15_9PEZI</name>
<evidence type="ECO:0000313" key="2">
    <source>
        <dbReference type="EMBL" id="KAF1985475.1"/>
    </source>
</evidence>
<keyword evidence="1" id="KW-0732">Signal</keyword>
<gene>
    <name evidence="2" type="ORF">K402DRAFT_464464</name>
</gene>
<organism evidence="2 3">
    <name type="scientific">Aulographum hederae CBS 113979</name>
    <dbReference type="NCBI Taxonomy" id="1176131"/>
    <lineage>
        <taxon>Eukaryota</taxon>
        <taxon>Fungi</taxon>
        <taxon>Dikarya</taxon>
        <taxon>Ascomycota</taxon>
        <taxon>Pezizomycotina</taxon>
        <taxon>Dothideomycetes</taxon>
        <taxon>Pleosporomycetidae</taxon>
        <taxon>Aulographales</taxon>
        <taxon>Aulographaceae</taxon>
    </lineage>
</organism>
<dbReference type="OrthoDB" id="3562088at2759"/>
<dbReference type="AlphaFoldDB" id="A0A6G1GX15"/>
<proteinExistence type="predicted"/>
<dbReference type="Proteomes" id="UP000800041">
    <property type="component" value="Unassembled WGS sequence"/>
</dbReference>
<feature type="chain" id="PRO_5026354606" description="Apple domain-containing protein" evidence="1">
    <location>
        <begin position="18"/>
        <end position="321"/>
    </location>
</feature>
<evidence type="ECO:0000313" key="3">
    <source>
        <dbReference type="Proteomes" id="UP000800041"/>
    </source>
</evidence>
<keyword evidence="3" id="KW-1185">Reference proteome</keyword>
<feature type="signal peptide" evidence="1">
    <location>
        <begin position="1"/>
        <end position="17"/>
    </location>
</feature>
<dbReference type="EMBL" id="ML977162">
    <property type="protein sequence ID" value="KAF1985475.1"/>
    <property type="molecule type" value="Genomic_DNA"/>
</dbReference>